<proteinExistence type="predicted"/>
<gene>
    <name evidence="2" type="ORF">SAMN04488067_10434</name>
</gene>
<reference evidence="2 3" key="1">
    <citation type="submission" date="2016-10" db="EMBL/GenBank/DDBJ databases">
        <authorList>
            <person name="Varghese N."/>
            <person name="Submissions S."/>
        </authorList>
    </citation>
    <scope>NUCLEOTIDE SEQUENCE [LARGE SCALE GENOMIC DNA]</scope>
    <source>
        <strain evidence="2 3">CGMCC 1.3527</strain>
    </source>
</reference>
<protein>
    <submittedName>
        <fullName evidence="2">Uncharacterized protein</fullName>
    </submittedName>
</protein>
<dbReference type="OrthoDB" id="331022at2157"/>
<evidence type="ECO:0000313" key="3">
    <source>
        <dbReference type="Proteomes" id="UP000324020"/>
    </source>
</evidence>
<dbReference type="RefSeq" id="WP_149798155.1">
    <property type="nucleotide sequence ID" value="NZ_FNBO01000004.1"/>
</dbReference>
<keyword evidence="1" id="KW-1133">Transmembrane helix</keyword>
<accession>A0A1G7KQD9</accession>
<organism evidence="2 3">
    <name type="scientific">Halorubrum xinjiangense</name>
    <dbReference type="NCBI Taxonomy" id="261291"/>
    <lineage>
        <taxon>Archaea</taxon>
        <taxon>Methanobacteriati</taxon>
        <taxon>Methanobacteriota</taxon>
        <taxon>Stenosarchaea group</taxon>
        <taxon>Halobacteria</taxon>
        <taxon>Halobacteriales</taxon>
        <taxon>Haloferacaceae</taxon>
        <taxon>Halorubrum</taxon>
    </lineage>
</organism>
<keyword evidence="1" id="KW-0812">Transmembrane</keyword>
<keyword evidence="1" id="KW-0472">Membrane</keyword>
<dbReference type="AlphaFoldDB" id="A0A1G7KQD9"/>
<name>A0A1G7KQD9_9EURY</name>
<feature type="transmembrane region" description="Helical" evidence="1">
    <location>
        <begin position="42"/>
        <end position="62"/>
    </location>
</feature>
<dbReference type="Proteomes" id="UP000324020">
    <property type="component" value="Unassembled WGS sequence"/>
</dbReference>
<evidence type="ECO:0000313" key="2">
    <source>
        <dbReference type="EMBL" id="SDF38959.1"/>
    </source>
</evidence>
<evidence type="ECO:0000256" key="1">
    <source>
        <dbReference type="SAM" id="Phobius"/>
    </source>
</evidence>
<keyword evidence="3" id="KW-1185">Reference proteome</keyword>
<dbReference type="EMBL" id="FNBO01000004">
    <property type="protein sequence ID" value="SDF38959.1"/>
    <property type="molecule type" value="Genomic_DNA"/>
</dbReference>
<feature type="transmembrane region" description="Helical" evidence="1">
    <location>
        <begin position="110"/>
        <end position="129"/>
    </location>
</feature>
<feature type="transmembrane region" description="Helical" evidence="1">
    <location>
        <begin position="83"/>
        <end position="104"/>
    </location>
</feature>
<sequence>MTPRRAAVALFDLSLVVALGAAARFAHAFWYRLFASSVAGDLAGSVAVGLVFGAGHVLVASGDRLFAPVGRAADSWVWRPRRAAAAVATGFLVHAAVAPAFTPFGLEPRGVNSVLTVAGVAVGLWSLAVRRATR</sequence>